<dbReference type="EMBL" id="CP014136">
    <property type="protein sequence ID" value="ATA21192.1"/>
    <property type="molecule type" value="Genomic_DNA"/>
</dbReference>
<dbReference type="PANTHER" id="PTHR33490">
    <property type="entry name" value="BLR5614 PROTEIN-RELATED"/>
    <property type="match status" value="1"/>
</dbReference>
<sequence>MSQTPLANGGCRYSVSHVTEYQYSLPVSQSRQLLRLSPRNLAWQQCDSARIQVDPLPDEWFELNDFFGNHLAQFALHMPHTRLNVRVDSEVCVLPHTAQYAPQESLPWERVCQQLAAGGTEMLDPIQFLFPSPFIPIDNALSRYAMPSFTPNRPLLAALLEFTEHIFTDFSFDPTATTIATPVETVLQEKKGVCQDFAHLQIACLRSIGLAARYVSGYILTQPPPGQARMIGADASHAWVSVFCPPYGWVDIDPTNNLLPDTQHVTVAWGRDFGDVSPMHGIIFGGGAHTLEVQVTVMPQ</sequence>
<feature type="domain" description="Transglutaminase-like" evidence="1">
    <location>
        <begin position="186"/>
        <end position="256"/>
    </location>
</feature>
<dbReference type="AlphaFoldDB" id="A0A250B5I8"/>
<dbReference type="RefSeq" id="WP_095847778.1">
    <property type="nucleotide sequence ID" value="NZ_CP014136.1"/>
</dbReference>
<keyword evidence="3" id="KW-1185">Reference proteome</keyword>
<dbReference type="InterPro" id="IPR002931">
    <property type="entry name" value="Transglutaminase-like"/>
</dbReference>
<dbReference type="InterPro" id="IPR013589">
    <property type="entry name" value="Bac_transglu_N"/>
</dbReference>
<evidence type="ECO:0000313" key="3">
    <source>
        <dbReference type="Proteomes" id="UP000217182"/>
    </source>
</evidence>
<proteinExistence type="predicted"/>
<evidence type="ECO:0000259" key="1">
    <source>
        <dbReference type="SMART" id="SM00460"/>
    </source>
</evidence>
<dbReference type="SMART" id="SM00460">
    <property type="entry name" value="TGc"/>
    <property type="match status" value="1"/>
</dbReference>
<dbReference type="KEGG" id="gqu:AWC35_18575"/>
<dbReference type="PANTHER" id="PTHR33490:SF7">
    <property type="entry name" value="BLR2979 PROTEIN"/>
    <property type="match status" value="1"/>
</dbReference>
<reference evidence="2 3" key="1">
    <citation type="submission" date="2016-01" db="EMBL/GenBank/DDBJ databases">
        <authorList>
            <person name="Oliw E.H."/>
        </authorList>
    </citation>
    <scope>NUCLEOTIDE SEQUENCE [LARGE SCALE GENOMIC DNA]</scope>
    <source>
        <strain evidence="2 3">FRB97</strain>
    </source>
</reference>
<evidence type="ECO:0000313" key="2">
    <source>
        <dbReference type="EMBL" id="ATA21192.1"/>
    </source>
</evidence>
<dbReference type="OrthoDB" id="5438043at2"/>
<accession>A0A250B5I8</accession>
<protein>
    <submittedName>
        <fullName evidence="2">Transglutaminase</fullName>
    </submittedName>
</protein>
<dbReference type="Pfam" id="PF08379">
    <property type="entry name" value="Bact_transglu_N"/>
    <property type="match status" value="1"/>
</dbReference>
<dbReference type="SUPFAM" id="SSF54001">
    <property type="entry name" value="Cysteine proteinases"/>
    <property type="match status" value="1"/>
</dbReference>
<dbReference type="Gene3D" id="3.10.620.30">
    <property type="match status" value="1"/>
</dbReference>
<dbReference type="InterPro" id="IPR038765">
    <property type="entry name" value="Papain-like_cys_pep_sf"/>
</dbReference>
<organism evidence="2 3">
    <name type="scientific">Gibbsiella quercinecans</name>
    <dbReference type="NCBI Taxonomy" id="929813"/>
    <lineage>
        <taxon>Bacteria</taxon>
        <taxon>Pseudomonadati</taxon>
        <taxon>Pseudomonadota</taxon>
        <taxon>Gammaproteobacteria</taxon>
        <taxon>Enterobacterales</taxon>
        <taxon>Yersiniaceae</taxon>
        <taxon>Gibbsiella</taxon>
    </lineage>
</organism>
<gene>
    <name evidence="2" type="ORF">AWC35_18575</name>
</gene>
<dbReference type="Proteomes" id="UP000217182">
    <property type="component" value="Chromosome"/>
</dbReference>
<dbReference type="Pfam" id="PF01841">
    <property type="entry name" value="Transglut_core"/>
    <property type="match status" value="1"/>
</dbReference>
<name>A0A250B5I8_9GAMM</name>